<dbReference type="VEuPathDB" id="TriTrypDB:TvY486_0804450"/>
<keyword evidence="1" id="KW-0812">Transmembrane</keyword>
<accession>G0U182</accession>
<dbReference type="AlphaFoldDB" id="G0U182"/>
<proteinExistence type="predicted"/>
<sequence>MCVCVCVGVLCHPPCWLPFCFTKLYAFRRVVKVHGRREVCSFETGNVTSHATVLDTFSFGGTWYPLDESMNFHHTLLSLKHADAHASHAYYILLSLFLHSVLCHQFMPWFHLYIYKYSMFFFFFLYFEVQ</sequence>
<evidence type="ECO:0000313" key="2">
    <source>
        <dbReference type="EMBL" id="CCC49837.1"/>
    </source>
</evidence>
<organism evidence="2">
    <name type="scientific">Trypanosoma vivax (strain Y486)</name>
    <dbReference type="NCBI Taxonomy" id="1055687"/>
    <lineage>
        <taxon>Eukaryota</taxon>
        <taxon>Discoba</taxon>
        <taxon>Euglenozoa</taxon>
        <taxon>Kinetoplastea</taxon>
        <taxon>Metakinetoplastina</taxon>
        <taxon>Trypanosomatida</taxon>
        <taxon>Trypanosomatidae</taxon>
        <taxon>Trypanosoma</taxon>
        <taxon>Duttonella</taxon>
    </lineage>
</organism>
<name>G0U182_TRYVY</name>
<evidence type="ECO:0000256" key="1">
    <source>
        <dbReference type="SAM" id="Phobius"/>
    </source>
</evidence>
<reference evidence="2" key="1">
    <citation type="journal article" date="2012" name="Proc. Natl. Acad. Sci. U.S.A.">
        <title>Antigenic diversity is generated by distinct evolutionary mechanisms in African trypanosome species.</title>
        <authorList>
            <person name="Jackson A.P."/>
            <person name="Berry A."/>
            <person name="Aslett M."/>
            <person name="Allison H.C."/>
            <person name="Burton P."/>
            <person name="Vavrova-Anderson J."/>
            <person name="Brown R."/>
            <person name="Browne H."/>
            <person name="Corton N."/>
            <person name="Hauser H."/>
            <person name="Gamble J."/>
            <person name="Gilderthorp R."/>
            <person name="Marcello L."/>
            <person name="McQuillan J."/>
            <person name="Otto T.D."/>
            <person name="Quail M.A."/>
            <person name="Sanders M.J."/>
            <person name="van Tonder A."/>
            <person name="Ginger M.L."/>
            <person name="Field M.C."/>
            <person name="Barry J.D."/>
            <person name="Hertz-Fowler C."/>
            <person name="Berriman M."/>
        </authorList>
    </citation>
    <scope>NUCLEOTIDE SEQUENCE</scope>
    <source>
        <strain evidence="2">Y486</strain>
    </source>
</reference>
<keyword evidence="1" id="KW-1133">Transmembrane helix</keyword>
<feature type="transmembrane region" description="Helical" evidence="1">
    <location>
        <begin position="113"/>
        <end position="129"/>
    </location>
</feature>
<keyword evidence="1" id="KW-0472">Membrane</keyword>
<gene>
    <name evidence="2" type="ORF">TVY486_0804450</name>
</gene>
<dbReference type="EMBL" id="HE573024">
    <property type="protein sequence ID" value="CCC49837.1"/>
    <property type="molecule type" value="Genomic_DNA"/>
</dbReference>
<protein>
    <submittedName>
        <fullName evidence="2">Uncharacterized protein</fullName>
    </submittedName>
</protein>